<evidence type="ECO:0000256" key="2">
    <source>
        <dbReference type="ARBA" id="ARBA00023002"/>
    </source>
</evidence>
<reference evidence="3" key="1">
    <citation type="submission" date="2010-05" db="EMBL/GenBank/DDBJ databases">
        <title>The Genome Sequence of Magnaporthe poae strain ATCC 64411.</title>
        <authorList>
            <consortium name="The Broad Institute Genome Sequencing Platform"/>
            <consortium name="Broad Institute Genome Sequencing Center for Infectious Disease"/>
            <person name="Ma L.-J."/>
            <person name="Dead R."/>
            <person name="Young S."/>
            <person name="Zeng Q."/>
            <person name="Koehrsen M."/>
            <person name="Alvarado L."/>
            <person name="Berlin A."/>
            <person name="Chapman S.B."/>
            <person name="Chen Z."/>
            <person name="Freedman E."/>
            <person name="Gellesch M."/>
            <person name="Goldberg J."/>
            <person name="Griggs A."/>
            <person name="Gujja S."/>
            <person name="Heilman E.R."/>
            <person name="Heiman D."/>
            <person name="Hepburn T."/>
            <person name="Howarth C."/>
            <person name="Jen D."/>
            <person name="Larson L."/>
            <person name="Mehta T."/>
            <person name="Neiman D."/>
            <person name="Pearson M."/>
            <person name="Roberts A."/>
            <person name="Saif S."/>
            <person name="Shea T."/>
            <person name="Shenoy N."/>
            <person name="Sisk P."/>
            <person name="Stolte C."/>
            <person name="Sykes S."/>
            <person name="Walk T."/>
            <person name="White J."/>
            <person name="Yandava C."/>
            <person name="Haas B."/>
            <person name="Nusbaum C."/>
            <person name="Birren B."/>
        </authorList>
    </citation>
    <scope>NUCLEOTIDE SEQUENCE</scope>
    <source>
        <strain evidence="3">ATCC 64411</strain>
    </source>
</reference>
<reference evidence="4" key="4">
    <citation type="journal article" date="2015" name="G3 (Bethesda)">
        <title>Genome sequences of three phytopathogenic species of the Magnaporthaceae family of fungi.</title>
        <authorList>
            <person name="Okagaki L.H."/>
            <person name="Nunes C.C."/>
            <person name="Sailsbery J."/>
            <person name="Clay B."/>
            <person name="Brown D."/>
            <person name="John T."/>
            <person name="Oh Y."/>
            <person name="Young N."/>
            <person name="Fitzgerald M."/>
            <person name="Haas B.J."/>
            <person name="Zeng Q."/>
            <person name="Young S."/>
            <person name="Adiconis X."/>
            <person name="Fan L."/>
            <person name="Levin J.Z."/>
            <person name="Mitchell T.K."/>
            <person name="Okubara P.A."/>
            <person name="Farman M.L."/>
            <person name="Kohn L.M."/>
            <person name="Birren B."/>
            <person name="Ma L.-J."/>
            <person name="Dean R.A."/>
        </authorList>
    </citation>
    <scope>NUCLEOTIDE SEQUENCE</scope>
    <source>
        <strain evidence="4">ATCC 64411 / 73-15</strain>
    </source>
</reference>
<dbReference type="OrthoDB" id="191139at2759"/>
<dbReference type="eggNOG" id="KOG1208">
    <property type="taxonomic scope" value="Eukaryota"/>
</dbReference>
<keyword evidence="5" id="KW-1185">Reference proteome</keyword>
<organism evidence="4 5">
    <name type="scientific">Magnaporthiopsis poae (strain ATCC 64411 / 73-15)</name>
    <name type="common">Kentucky bluegrass fungus</name>
    <name type="synonym">Magnaporthe poae</name>
    <dbReference type="NCBI Taxonomy" id="644358"/>
    <lineage>
        <taxon>Eukaryota</taxon>
        <taxon>Fungi</taxon>
        <taxon>Dikarya</taxon>
        <taxon>Ascomycota</taxon>
        <taxon>Pezizomycotina</taxon>
        <taxon>Sordariomycetes</taxon>
        <taxon>Sordariomycetidae</taxon>
        <taxon>Magnaporthales</taxon>
        <taxon>Magnaporthaceae</taxon>
        <taxon>Magnaporthiopsis</taxon>
    </lineage>
</organism>
<keyword evidence="2" id="KW-0560">Oxidoreductase</keyword>
<proteinExistence type="inferred from homology"/>
<sequence length="278" mass="29370">MPAFNGYMTGDEVIAAFPDQIEGRTFVITGTGEPSIDSQMATMLARGSPTHIAVVSRTASRVEPALARIAAEAAAAGRAAPKTTLVQADLTDHASVRAAAVQILEAAPRIDLLVNCAGVMALKEYSVDRQRIKLQLSANHVGHFLLTNLLAPALLAAARASNTGMELQFEEPRFKTFDQIAAAPLVAALDPGMPAKSPAYVMNGEVSLAHCAEHARDPEAVKKLWKLSEELVKRKFSHKTAGIARADAMSETCRDDKAQLMTASVVACSDPGPTAASV</sequence>
<reference evidence="3" key="3">
    <citation type="submission" date="2011-03" db="EMBL/GenBank/DDBJ databases">
        <title>Annotation of Magnaporthe poae ATCC 64411.</title>
        <authorList>
            <person name="Ma L.-J."/>
            <person name="Dead R."/>
            <person name="Young S.K."/>
            <person name="Zeng Q."/>
            <person name="Gargeya S."/>
            <person name="Fitzgerald M."/>
            <person name="Haas B."/>
            <person name="Abouelleil A."/>
            <person name="Alvarado L."/>
            <person name="Arachchi H.M."/>
            <person name="Berlin A."/>
            <person name="Brown A."/>
            <person name="Chapman S.B."/>
            <person name="Chen Z."/>
            <person name="Dunbar C."/>
            <person name="Freedman E."/>
            <person name="Gearin G."/>
            <person name="Gellesch M."/>
            <person name="Goldberg J."/>
            <person name="Griggs A."/>
            <person name="Gujja S."/>
            <person name="Heiman D."/>
            <person name="Howarth C."/>
            <person name="Larson L."/>
            <person name="Lui A."/>
            <person name="MacDonald P.J.P."/>
            <person name="Mehta T."/>
            <person name="Montmayeur A."/>
            <person name="Murphy C."/>
            <person name="Neiman D."/>
            <person name="Pearson M."/>
            <person name="Priest M."/>
            <person name="Roberts A."/>
            <person name="Saif S."/>
            <person name="Shea T."/>
            <person name="Shenoy N."/>
            <person name="Sisk P."/>
            <person name="Stolte C."/>
            <person name="Sykes S."/>
            <person name="Yandava C."/>
            <person name="Wortman J."/>
            <person name="Nusbaum C."/>
            <person name="Birren B."/>
        </authorList>
    </citation>
    <scope>NUCLEOTIDE SEQUENCE</scope>
    <source>
        <strain evidence="3">ATCC 64411</strain>
    </source>
</reference>
<dbReference type="AlphaFoldDB" id="A0A0C4E9A8"/>
<comment type="similarity">
    <text evidence="1">Belongs to the short-chain dehydrogenases/reductases (SDR) family.</text>
</comment>
<dbReference type="InterPro" id="IPR002347">
    <property type="entry name" value="SDR_fam"/>
</dbReference>
<dbReference type="EnsemblFungi" id="MAPG_09187T0">
    <property type="protein sequence ID" value="MAPG_09187T0"/>
    <property type="gene ID" value="MAPG_09187"/>
</dbReference>
<evidence type="ECO:0000313" key="4">
    <source>
        <dbReference type="EnsemblFungi" id="MAPG_09187T0"/>
    </source>
</evidence>
<dbReference type="Gene3D" id="3.40.50.720">
    <property type="entry name" value="NAD(P)-binding Rossmann-like Domain"/>
    <property type="match status" value="2"/>
</dbReference>
<dbReference type="Pfam" id="PF00106">
    <property type="entry name" value="adh_short"/>
    <property type="match status" value="1"/>
</dbReference>
<gene>
    <name evidence="3" type="ORF">MAPG_09187</name>
</gene>
<dbReference type="SUPFAM" id="SSF51735">
    <property type="entry name" value="NAD(P)-binding Rossmann-fold domains"/>
    <property type="match status" value="1"/>
</dbReference>
<reference evidence="5" key="2">
    <citation type="submission" date="2010-05" db="EMBL/GenBank/DDBJ databases">
        <title>The genome sequence of Magnaporthe poae strain ATCC 64411.</title>
        <authorList>
            <person name="Ma L.-J."/>
            <person name="Dead R."/>
            <person name="Young S."/>
            <person name="Zeng Q."/>
            <person name="Koehrsen M."/>
            <person name="Alvarado L."/>
            <person name="Berlin A."/>
            <person name="Chapman S.B."/>
            <person name="Chen Z."/>
            <person name="Freedman E."/>
            <person name="Gellesch M."/>
            <person name="Goldberg J."/>
            <person name="Griggs A."/>
            <person name="Gujja S."/>
            <person name="Heilman E.R."/>
            <person name="Heiman D."/>
            <person name="Hepburn T."/>
            <person name="Howarth C."/>
            <person name="Jen D."/>
            <person name="Larson L."/>
            <person name="Mehta T."/>
            <person name="Neiman D."/>
            <person name="Pearson M."/>
            <person name="Roberts A."/>
            <person name="Saif S."/>
            <person name="Shea T."/>
            <person name="Shenoy N."/>
            <person name="Sisk P."/>
            <person name="Stolte C."/>
            <person name="Sykes S."/>
            <person name="Walk T."/>
            <person name="White J."/>
            <person name="Yandava C."/>
            <person name="Haas B."/>
            <person name="Nusbaum C."/>
            <person name="Birren B."/>
        </authorList>
    </citation>
    <scope>NUCLEOTIDE SEQUENCE [LARGE SCALE GENOMIC DNA]</scope>
    <source>
        <strain evidence="5">ATCC 64411 / 73-15</strain>
    </source>
</reference>
<dbReference type="Proteomes" id="UP000011715">
    <property type="component" value="Unassembled WGS sequence"/>
</dbReference>
<evidence type="ECO:0000256" key="1">
    <source>
        <dbReference type="ARBA" id="ARBA00006484"/>
    </source>
</evidence>
<accession>A0A0C4E9A8</accession>
<dbReference type="EMBL" id="ADBL01002251">
    <property type="status" value="NOT_ANNOTATED_CDS"/>
    <property type="molecule type" value="Genomic_DNA"/>
</dbReference>
<evidence type="ECO:0000313" key="5">
    <source>
        <dbReference type="Proteomes" id="UP000011715"/>
    </source>
</evidence>
<name>A0A0C4E9A8_MAGP6</name>
<dbReference type="STRING" id="644358.A0A0C4E9A8"/>
<evidence type="ECO:0000313" key="3">
    <source>
        <dbReference type="EMBL" id="KLU90223.1"/>
    </source>
</evidence>
<dbReference type="GO" id="GO:0016491">
    <property type="term" value="F:oxidoreductase activity"/>
    <property type="evidence" value="ECO:0007669"/>
    <property type="project" value="UniProtKB-KW"/>
</dbReference>
<reference evidence="4" key="5">
    <citation type="submission" date="2015-06" db="UniProtKB">
        <authorList>
            <consortium name="EnsemblFungi"/>
        </authorList>
    </citation>
    <scope>IDENTIFICATION</scope>
    <source>
        <strain evidence="4">ATCC 64411</strain>
    </source>
</reference>
<protein>
    <recommendedName>
        <fullName evidence="6">Retinol dehydrogenase 13</fullName>
    </recommendedName>
</protein>
<dbReference type="EMBL" id="GL876974">
    <property type="protein sequence ID" value="KLU90223.1"/>
    <property type="molecule type" value="Genomic_DNA"/>
</dbReference>
<dbReference type="VEuPathDB" id="FungiDB:MAPG_09187"/>
<dbReference type="OMA" id="HPGYNGD"/>
<dbReference type="PANTHER" id="PTHR24320">
    <property type="entry name" value="RETINOL DEHYDROGENASE"/>
    <property type="match status" value="1"/>
</dbReference>
<dbReference type="PANTHER" id="PTHR24320:SF148">
    <property type="entry name" value="NAD(P)-BINDING ROSSMANN-FOLD SUPERFAMILY PROTEIN"/>
    <property type="match status" value="1"/>
</dbReference>
<dbReference type="InterPro" id="IPR036291">
    <property type="entry name" value="NAD(P)-bd_dom_sf"/>
</dbReference>
<evidence type="ECO:0008006" key="6">
    <source>
        <dbReference type="Google" id="ProtNLM"/>
    </source>
</evidence>